<evidence type="ECO:0000259" key="1">
    <source>
        <dbReference type="Pfam" id="PF13952"/>
    </source>
</evidence>
<dbReference type="AlphaFoldDB" id="A0AAD4W9D8"/>
<dbReference type="PANTHER" id="PTHR48258:SF3">
    <property type="entry name" value="FK506-BINDING PROTEIN 4-LIKE ISOFORM X1"/>
    <property type="match status" value="1"/>
</dbReference>
<dbReference type="Pfam" id="PF13952">
    <property type="entry name" value="DUF4216"/>
    <property type="match status" value="1"/>
</dbReference>
<feature type="domain" description="DUF4216" evidence="1">
    <location>
        <begin position="104"/>
        <end position="171"/>
    </location>
</feature>
<dbReference type="EMBL" id="JAJFAZ020000003">
    <property type="protein sequence ID" value="KAI5337981.1"/>
    <property type="molecule type" value="Genomic_DNA"/>
</dbReference>
<dbReference type="Proteomes" id="UP001054821">
    <property type="component" value="Chromosome 3"/>
</dbReference>
<proteinExistence type="predicted"/>
<accession>A0AAD4W9D8</accession>
<reference evidence="2 3" key="1">
    <citation type="journal article" date="2022" name="G3 (Bethesda)">
        <title>Whole-genome sequence and methylome profiling of the almond [Prunus dulcis (Mill.) D.A. Webb] cultivar 'Nonpareil'.</title>
        <authorList>
            <person name="D'Amico-Willman K.M."/>
            <person name="Ouma W.Z."/>
            <person name="Meulia T."/>
            <person name="Sideli G.M."/>
            <person name="Gradziel T.M."/>
            <person name="Fresnedo-Ramirez J."/>
        </authorList>
    </citation>
    <scope>NUCLEOTIDE SEQUENCE [LARGE SCALE GENOMIC DNA]</scope>
    <source>
        <strain evidence="2">Clone GOH B32 T37-40</strain>
    </source>
</reference>
<evidence type="ECO:0000313" key="2">
    <source>
        <dbReference type="EMBL" id="KAI5337981.1"/>
    </source>
</evidence>
<keyword evidence="3" id="KW-1185">Reference proteome</keyword>
<gene>
    <name evidence="2" type="ORF">L3X38_017252</name>
</gene>
<sequence length="223" mass="25915">MKLYYRKSTWSHLARGWMLRAEERVHNVSNTLKWLAREPSRYAVSYSGFVINGLRFHTKEFEKSRQDSGVSLEATTICISSTRDNTPATGKVAYYWVLKEVIVLSYHEFYIALVKCDWASIVNGIKLDNGFTLVNLHEGQSQFERDPFILASQAKQVFYSREDEKSSWYVVMKAPPKGFQDLEISDEMESGTSTPFDVSRLDYDDNEDEQYVRMDVDGMFFDE</sequence>
<protein>
    <recommendedName>
        <fullName evidence="1">DUF4216 domain-containing protein</fullName>
    </recommendedName>
</protein>
<dbReference type="PANTHER" id="PTHR48258">
    <property type="entry name" value="DUF4218 DOMAIN-CONTAINING PROTEIN-RELATED"/>
    <property type="match status" value="1"/>
</dbReference>
<evidence type="ECO:0000313" key="3">
    <source>
        <dbReference type="Proteomes" id="UP001054821"/>
    </source>
</evidence>
<comment type="caution">
    <text evidence="2">The sequence shown here is derived from an EMBL/GenBank/DDBJ whole genome shotgun (WGS) entry which is preliminary data.</text>
</comment>
<dbReference type="InterPro" id="IPR025312">
    <property type="entry name" value="DUF4216"/>
</dbReference>
<name>A0AAD4W9D8_PRUDU</name>
<organism evidence="2 3">
    <name type="scientific">Prunus dulcis</name>
    <name type="common">Almond</name>
    <name type="synonym">Amygdalus dulcis</name>
    <dbReference type="NCBI Taxonomy" id="3755"/>
    <lineage>
        <taxon>Eukaryota</taxon>
        <taxon>Viridiplantae</taxon>
        <taxon>Streptophyta</taxon>
        <taxon>Embryophyta</taxon>
        <taxon>Tracheophyta</taxon>
        <taxon>Spermatophyta</taxon>
        <taxon>Magnoliopsida</taxon>
        <taxon>eudicotyledons</taxon>
        <taxon>Gunneridae</taxon>
        <taxon>Pentapetalae</taxon>
        <taxon>rosids</taxon>
        <taxon>fabids</taxon>
        <taxon>Rosales</taxon>
        <taxon>Rosaceae</taxon>
        <taxon>Amygdaloideae</taxon>
        <taxon>Amygdaleae</taxon>
        <taxon>Prunus</taxon>
    </lineage>
</organism>